<feature type="region of interest" description="Disordered" evidence="4">
    <location>
        <begin position="15"/>
        <end position="83"/>
    </location>
</feature>
<dbReference type="InterPro" id="IPR011662">
    <property type="entry name" value="Secretin/TonB_short_N"/>
</dbReference>
<feature type="compositionally biased region" description="Pro residues" evidence="4">
    <location>
        <begin position="21"/>
        <end position="68"/>
    </location>
</feature>
<gene>
    <name evidence="7" type="ORF">AMOR_55460</name>
</gene>
<feature type="transmembrane region" description="Helical" evidence="5">
    <location>
        <begin position="473"/>
        <end position="498"/>
    </location>
</feature>
<dbReference type="InterPro" id="IPR058486">
    <property type="entry name" value="DUF8173"/>
</dbReference>
<feature type="transmembrane region" description="Helical" evidence="5">
    <location>
        <begin position="542"/>
        <end position="565"/>
    </location>
</feature>
<protein>
    <recommendedName>
        <fullName evidence="6">Secretin/TonB short N-terminal domain-containing protein</fullName>
    </recommendedName>
</protein>
<proteinExistence type="predicted"/>
<evidence type="ECO:0000256" key="5">
    <source>
        <dbReference type="SAM" id="Phobius"/>
    </source>
</evidence>
<evidence type="ECO:0000259" key="6">
    <source>
        <dbReference type="SMART" id="SM00965"/>
    </source>
</evidence>
<dbReference type="Gene3D" id="3.55.50.30">
    <property type="match status" value="1"/>
</dbReference>
<evidence type="ECO:0000256" key="3">
    <source>
        <dbReference type="ARBA" id="ARBA00023237"/>
    </source>
</evidence>
<feature type="transmembrane region" description="Helical" evidence="5">
    <location>
        <begin position="503"/>
        <end position="522"/>
    </location>
</feature>
<dbReference type="Pfam" id="PF26514">
    <property type="entry name" value="DUF8173"/>
    <property type="match status" value="1"/>
</dbReference>
<dbReference type="Gene3D" id="3.30.1370.130">
    <property type="match status" value="1"/>
</dbReference>
<dbReference type="RefSeq" id="WP_248356814.1">
    <property type="nucleotide sequence ID" value="NZ_AP025591.1"/>
</dbReference>
<keyword evidence="1" id="KW-0813">Transport</keyword>
<evidence type="ECO:0000256" key="1">
    <source>
        <dbReference type="ARBA" id="ARBA00022448"/>
    </source>
</evidence>
<dbReference type="Proteomes" id="UP001162891">
    <property type="component" value="Chromosome"/>
</dbReference>
<feature type="domain" description="Secretin/TonB short N-terminal" evidence="6">
    <location>
        <begin position="197"/>
        <end position="244"/>
    </location>
</feature>
<evidence type="ECO:0000313" key="7">
    <source>
        <dbReference type="EMBL" id="BDG06550.1"/>
    </source>
</evidence>
<feature type="domain" description="Secretin/TonB short N-terminal" evidence="6">
    <location>
        <begin position="103"/>
        <end position="153"/>
    </location>
</feature>
<evidence type="ECO:0000256" key="4">
    <source>
        <dbReference type="SAM" id="MobiDB-lite"/>
    </source>
</evidence>
<dbReference type="InterPro" id="IPR051425">
    <property type="entry name" value="Formin_Homology"/>
</dbReference>
<dbReference type="SMART" id="SM00965">
    <property type="entry name" value="STN"/>
    <property type="match status" value="2"/>
</dbReference>
<feature type="compositionally biased region" description="Basic and acidic residues" evidence="4">
    <location>
        <begin position="264"/>
        <end position="293"/>
    </location>
</feature>
<dbReference type="EMBL" id="AP025591">
    <property type="protein sequence ID" value="BDG06550.1"/>
    <property type="molecule type" value="Genomic_DNA"/>
</dbReference>
<feature type="region of interest" description="Disordered" evidence="4">
    <location>
        <begin position="264"/>
        <end position="299"/>
    </location>
</feature>
<reference evidence="8" key="1">
    <citation type="journal article" date="2022" name="Int. J. Syst. Evol. Microbiol.">
        <title>Anaeromyxobacter oryzae sp. nov., Anaeromyxobacter diazotrophicus sp. nov. and Anaeromyxobacter paludicola sp. nov., isolated from paddy soils.</title>
        <authorList>
            <person name="Itoh H."/>
            <person name="Xu Z."/>
            <person name="Mise K."/>
            <person name="Masuda Y."/>
            <person name="Ushijima N."/>
            <person name="Hayakawa C."/>
            <person name="Shiratori Y."/>
            <person name="Senoo K."/>
        </authorList>
    </citation>
    <scope>NUCLEOTIDE SEQUENCE [LARGE SCALE GENOMIC DNA]</scope>
    <source>
        <strain evidence="8">Red232</strain>
    </source>
</reference>
<dbReference type="PANTHER" id="PTHR45725:SF1">
    <property type="entry name" value="DISHEVELLED ASSOCIATED ACTIVATOR OF MORPHOGENESIS, ISOFORM D"/>
    <property type="match status" value="1"/>
</dbReference>
<accession>A0ABN6N1X0</accession>
<keyword evidence="3" id="KW-0998">Cell outer membrane</keyword>
<keyword evidence="8" id="KW-1185">Reference proteome</keyword>
<keyword evidence="5" id="KW-1133">Transmembrane helix</keyword>
<keyword evidence="2 5" id="KW-0472">Membrane</keyword>
<dbReference type="PANTHER" id="PTHR45725">
    <property type="entry name" value="FORMIN HOMOLOGY 2 FAMILY MEMBER"/>
    <property type="match status" value="1"/>
</dbReference>
<evidence type="ECO:0000313" key="8">
    <source>
        <dbReference type="Proteomes" id="UP001162891"/>
    </source>
</evidence>
<keyword evidence="5" id="KW-0812">Transmembrane</keyword>
<evidence type="ECO:0000256" key="2">
    <source>
        <dbReference type="ARBA" id="ARBA00023136"/>
    </source>
</evidence>
<name>A0ABN6N1X0_9BACT</name>
<feature type="transmembrane region" description="Helical" evidence="5">
    <location>
        <begin position="435"/>
        <end position="453"/>
    </location>
</feature>
<organism evidence="7 8">
    <name type="scientific">Anaeromyxobacter oryzae</name>
    <dbReference type="NCBI Taxonomy" id="2918170"/>
    <lineage>
        <taxon>Bacteria</taxon>
        <taxon>Pseudomonadati</taxon>
        <taxon>Myxococcota</taxon>
        <taxon>Myxococcia</taxon>
        <taxon>Myxococcales</taxon>
        <taxon>Cystobacterineae</taxon>
        <taxon>Anaeromyxobacteraceae</taxon>
        <taxon>Anaeromyxobacter</taxon>
    </lineage>
</organism>
<sequence length="598" mass="61085">MLALLIVAALALQDPTAVPGPATPPPPPAAAPAKPAPKAPRPAPRPPPAPEAPGAIPRPPPPPAPAPGPLQGDWGAPSGKRVTIEDTNSLDDTLEEIADAAGWDVVLNTGRTGNKLLVMKLRDVPVEDALRASLAGTGLVATKTGNTVVVAEAQEAPRAAPQVLSGFERPTGKKFTGDFAAAPVDDALRKIADAAGLSIVLPPGDHGTISAHFRDVPVEDALRGVLAQAGLRAEREGALVVVHPGGLGFLPPGLGRDARRIAEQAMREAEREMRRADREARGGPDRDSGRDRQSTGQDVVVHAGESVRDVNVVRASALLQGGSSTRDVSAVSGSVHLEGGASARDVVAVLGSVRLDGGASARKVVAVGGDVEVGPGAQVEQDAVSVGGRVKIDPEAEVGGSSHSISLPGLPSVVSLTAGHLFAGPGSLLMLVLKTLVKFVVIFLLALLCVSLFPRRIDVVAGSMVTSPWKSVFAGLLGTLAMLLLVVLLLVTIVGILLIPVQVIAVIAAGVLGLTALVFHVGRALPLPEQRRTMVLQLAVGTAIYAVLTSIPVLGAMASFAAWLLTFGAVIRSRFGQPPGALPTTAVPPPMPPTPAAP</sequence>